<feature type="transmembrane region" description="Helical" evidence="1">
    <location>
        <begin position="39"/>
        <end position="58"/>
    </location>
</feature>
<keyword evidence="3" id="KW-1185">Reference proteome</keyword>
<dbReference type="RefSeq" id="WP_196759550.1">
    <property type="nucleotide sequence ID" value="NZ_AP018562.1"/>
</dbReference>
<dbReference type="Proteomes" id="UP000236509">
    <property type="component" value="Unassembled WGS sequence"/>
</dbReference>
<dbReference type="EMBL" id="CVOU01000007">
    <property type="protein sequence ID" value="CRI19167.1"/>
    <property type="molecule type" value="Genomic_DNA"/>
</dbReference>
<evidence type="ECO:0000313" key="2">
    <source>
        <dbReference type="EMBL" id="CRI19167.1"/>
    </source>
</evidence>
<keyword evidence="1" id="KW-0472">Membrane</keyword>
<proteinExistence type="predicted"/>
<gene>
    <name evidence="2" type="ORF">BN1326_150303</name>
</gene>
<reference evidence="2 3" key="1">
    <citation type="submission" date="2015-04" db="EMBL/GenBank/DDBJ databases">
        <authorList>
            <person name="Cao L."/>
            <person name="Gao C.H."/>
        </authorList>
    </citation>
    <scope>NUCLEOTIDE SEQUENCE [LARGE SCALE GENOMIC DNA]</scope>
    <source>
        <strain evidence="2 3">SH3</strain>
    </source>
</reference>
<protein>
    <submittedName>
        <fullName evidence="2">Uncharacterized protein</fullName>
    </submittedName>
</protein>
<comment type="caution">
    <text evidence="2">The sequence shown here is derived from an EMBL/GenBank/DDBJ whole genome shotgun (WGS) entry which is preliminary data.</text>
</comment>
<evidence type="ECO:0000256" key="1">
    <source>
        <dbReference type="SAM" id="Phobius"/>
    </source>
</evidence>
<evidence type="ECO:0000313" key="3">
    <source>
        <dbReference type="Proteomes" id="UP000236509"/>
    </source>
</evidence>
<keyword evidence="1" id="KW-0812">Transmembrane</keyword>
<organism evidence="2 3">
    <name type="scientific">Staphylococcus argenteus</name>
    <dbReference type="NCBI Taxonomy" id="985002"/>
    <lineage>
        <taxon>Bacteria</taxon>
        <taxon>Bacillati</taxon>
        <taxon>Bacillota</taxon>
        <taxon>Bacilli</taxon>
        <taxon>Bacillales</taxon>
        <taxon>Staphylococcaceae</taxon>
        <taxon>Staphylococcus</taxon>
    </lineage>
</organism>
<name>A0A7U7JS30_9STAP</name>
<dbReference type="AlphaFoldDB" id="A0A7U7JS30"/>
<accession>A0A7U7JS30</accession>
<sequence length="86" mass="10335">MFINSNKFFFATYFWCKSQIEEIMEHFYSKFEETIENRWFWVIIAIIAIVGIIGYAFFCTSRGYNFNGNVKLHWPRIWQAGIGCSR</sequence>
<keyword evidence="1" id="KW-1133">Transmembrane helix</keyword>